<dbReference type="RefSeq" id="WP_117702415.1">
    <property type="nucleotide sequence ID" value="NZ_DBFVRS010000033.1"/>
</dbReference>
<accession>A0A3E4Z673</accession>
<organism evidence="1 3">
    <name type="scientific">Phocaeicola plebeius</name>
    <dbReference type="NCBI Taxonomy" id="310297"/>
    <lineage>
        <taxon>Bacteria</taxon>
        <taxon>Pseudomonadati</taxon>
        <taxon>Bacteroidota</taxon>
        <taxon>Bacteroidia</taxon>
        <taxon>Bacteroidales</taxon>
        <taxon>Bacteroidaceae</taxon>
        <taxon>Phocaeicola</taxon>
    </lineage>
</organism>
<protein>
    <recommendedName>
        <fullName evidence="5">Kinase</fullName>
    </recommendedName>
</protein>
<gene>
    <name evidence="2" type="ORF">DW035_14415</name>
    <name evidence="1" type="ORF">DXB87_12420</name>
</gene>
<proteinExistence type="predicted"/>
<reference evidence="3 4" key="1">
    <citation type="submission" date="2018-08" db="EMBL/GenBank/DDBJ databases">
        <title>A genome reference for cultivated species of the human gut microbiota.</title>
        <authorList>
            <person name="Zou Y."/>
            <person name="Xue W."/>
            <person name="Luo G."/>
        </authorList>
    </citation>
    <scope>NUCLEOTIDE SEQUENCE [LARGE SCALE GENOMIC DNA]</scope>
    <source>
        <strain evidence="2 4">AF39-11</strain>
        <strain evidence="1 3">OM06-2</strain>
    </source>
</reference>
<dbReference type="Proteomes" id="UP000284916">
    <property type="component" value="Unassembled WGS sequence"/>
</dbReference>
<dbReference type="EMBL" id="QSTW01000017">
    <property type="protein sequence ID" value="RGM88748.1"/>
    <property type="molecule type" value="Genomic_DNA"/>
</dbReference>
<comment type="caution">
    <text evidence="1">The sequence shown here is derived from an EMBL/GenBank/DDBJ whole genome shotgun (WGS) entry which is preliminary data.</text>
</comment>
<evidence type="ECO:0000313" key="2">
    <source>
        <dbReference type="EMBL" id="RHL11696.1"/>
    </source>
</evidence>
<dbReference type="Proteomes" id="UP000260814">
    <property type="component" value="Unassembled WGS sequence"/>
</dbReference>
<name>A0A3E4Z673_9BACT</name>
<dbReference type="EMBL" id="QROI01000030">
    <property type="protein sequence ID" value="RHL11696.1"/>
    <property type="molecule type" value="Genomic_DNA"/>
</dbReference>
<dbReference type="AlphaFoldDB" id="A0A3E4Z673"/>
<evidence type="ECO:0000313" key="4">
    <source>
        <dbReference type="Proteomes" id="UP000284916"/>
    </source>
</evidence>
<evidence type="ECO:0008006" key="5">
    <source>
        <dbReference type="Google" id="ProtNLM"/>
    </source>
</evidence>
<sequence>MNILYYPEINIPRTEWAIRAFLYYDEVAAIVPYKYNMEPDSYEPFMREVLVNELVTPIDPMMNLRHQEQIQELFQQYVTSHRRSLEQRKGFFHRTRNLKGSKLHEGKFSHSLYRFLEELGLAKYDKNGWYDVEPHTADDLMYYLASVLANTMDYRLSTDQMSYSFSTTYIHTPEYEIRHQNNRRNCILKELIPVPGEYDLRKIRHFKETHRELLRTFRNHVEEIALDATILPESELFSIKLDQLRQEKEEISARMNESHLGNIILGKICGVISPMSGVSSLLNAIYNACHVERPDYNCQGMKYIVLAERNLIRR</sequence>
<evidence type="ECO:0000313" key="1">
    <source>
        <dbReference type="EMBL" id="RGM88748.1"/>
    </source>
</evidence>
<evidence type="ECO:0000313" key="3">
    <source>
        <dbReference type="Proteomes" id="UP000260814"/>
    </source>
</evidence>